<keyword evidence="2" id="KW-1185">Reference proteome</keyword>
<dbReference type="PROSITE" id="PS51257">
    <property type="entry name" value="PROKAR_LIPOPROTEIN"/>
    <property type="match status" value="1"/>
</dbReference>
<accession>A0A0D7W0Y4</accession>
<dbReference type="Proteomes" id="UP000032361">
    <property type="component" value="Unassembled WGS sequence"/>
</dbReference>
<organism evidence="1 2">
    <name type="scientific">Neotamlana nanhaiensis</name>
    <dbReference type="NCBI Taxonomy" id="1382798"/>
    <lineage>
        <taxon>Bacteria</taxon>
        <taxon>Pseudomonadati</taxon>
        <taxon>Bacteroidota</taxon>
        <taxon>Flavobacteriia</taxon>
        <taxon>Flavobacteriales</taxon>
        <taxon>Flavobacteriaceae</taxon>
        <taxon>Neotamlana</taxon>
    </lineage>
</organism>
<name>A0A0D7W0Y4_9FLAO</name>
<dbReference type="EMBL" id="JTDV01000014">
    <property type="protein sequence ID" value="KJD31512.1"/>
    <property type="molecule type" value="Genomic_DNA"/>
</dbReference>
<dbReference type="AlphaFoldDB" id="A0A0D7W0Y4"/>
<comment type="caution">
    <text evidence="1">The sequence shown here is derived from an EMBL/GenBank/DDBJ whole genome shotgun (WGS) entry which is preliminary data.</text>
</comment>
<evidence type="ECO:0000313" key="1">
    <source>
        <dbReference type="EMBL" id="KJD31512.1"/>
    </source>
</evidence>
<dbReference type="RefSeq" id="WP_044627185.1">
    <property type="nucleotide sequence ID" value="NZ_JTDV01000014.1"/>
</dbReference>
<dbReference type="OrthoDB" id="1440356at2"/>
<reference evidence="1 2" key="1">
    <citation type="journal article" date="2015" name="Antonie Van Leeuwenhoek">
        <title>Tamlana nanhaiensis sp. nov., isolated from surface seawater collected from the South China Sea.</title>
        <authorList>
            <person name="Liu X."/>
            <person name="Lai Q."/>
            <person name="Du Y."/>
            <person name="Li G."/>
            <person name="Sun F."/>
            <person name="Shao Z."/>
        </authorList>
    </citation>
    <scope>NUCLEOTIDE SEQUENCE [LARGE SCALE GENOMIC DNA]</scope>
    <source>
        <strain evidence="1 2">FHC16</strain>
    </source>
</reference>
<sequence length="168" mass="18931">MNCFLKPTSFAISSYFIALIVVSCGVKKQSIKPKTETVSAPAKLVFLNYSVKKTDDISKKIRFINTIVTNGSVKKKSEQDLSEGKSGDLICSQLDKHSNILHRILVKNPLSKLIEYADEDRKLQLKKVDLDSAQLSLRLQLKPETKYISISDFKTKKTLLVTNLNQQL</sequence>
<evidence type="ECO:0000313" key="2">
    <source>
        <dbReference type="Proteomes" id="UP000032361"/>
    </source>
</evidence>
<dbReference type="PATRIC" id="fig|1382798.3.peg.1350"/>
<proteinExistence type="predicted"/>
<gene>
    <name evidence="1" type="ORF">PK35_13940</name>
</gene>
<dbReference type="STRING" id="1382798.PK35_13940"/>
<protein>
    <recommendedName>
        <fullName evidence="3">Lipoprotein</fullName>
    </recommendedName>
</protein>
<evidence type="ECO:0008006" key="3">
    <source>
        <dbReference type="Google" id="ProtNLM"/>
    </source>
</evidence>